<reference evidence="8" key="1">
    <citation type="submission" date="2007-10" db="EMBL/GenBank/DDBJ databases">
        <title>Complete sequence of Methanococcus maripaludis C6.</title>
        <authorList>
            <consortium name="US DOE Joint Genome Institute"/>
            <person name="Copeland A."/>
            <person name="Lucas S."/>
            <person name="Lapidus A."/>
            <person name="Barry K."/>
            <person name="Glavina del Rio T."/>
            <person name="Dalin E."/>
            <person name="Tice H."/>
            <person name="Pitluck S."/>
            <person name="Clum A."/>
            <person name="Schmutz J."/>
            <person name="Larimer F."/>
            <person name="Land M."/>
            <person name="Hauser L."/>
            <person name="Kyrpides N."/>
            <person name="Mikhailova N."/>
            <person name="Sieprawska-Lupa M."/>
            <person name="Whitman W.B."/>
            <person name="Richardson P."/>
        </authorList>
    </citation>
    <scope>NUCLEOTIDE SEQUENCE [LARGE SCALE GENOMIC DNA]</scope>
    <source>
        <strain evidence="8">C6</strain>
    </source>
</reference>
<evidence type="ECO:0000256" key="1">
    <source>
        <dbReference type="ARBA" id="ARBA00001946"/>
    </source>
</evidence>
<dbReference type="NCBIfam" id="TIGR02253">
    <property type="entry name" value="CTE7"/>
    <property type="match status" value="1"/>
</dbReference>
<dbReference type="KEGG" id="mmx:MmarC6_1716"/>
<name>A9AB05_METM6</name>
<comment type="function">
    <text evidence="2">Catalyzes the dephosphorylation of D,L-glyceraldehyde 3-phosphate in vitro.</text>
</comment>
<evidence type="ECO:0000256" key="5">
    <source>
        <dbReference type="ARBA" id="ARBA00022723"/>
    </source>
</evidence>
<dbReference type="InterPro" id="IPR041492">
    <property type="entry name" value="HAD_2"/>
</dbReference>
<dbReference type="GO" id="GO:0044281">
    <property type="term" value="P:small molecule metabolic process"/>
    <property type="evidence" value="ECO:0007669"/>
    <property type="project" value="UniProtKB-ARBA"/>
</dbReference>
<organism evidence="8">
    <name type="scientific">Methanococcus maripaludis (strain C6 / ATCC BAA-1332)</name>
    <dbReference type="NCBI Taxonomy" id="444158"/>
    <lineage>
        <taxon>Archaea</taxon>
        <taxon>Methanobacteriati</taxon>
        <taxon>Methanobacteriota</taxon>
        <taxon>Methanomada group</taxon>
        <taxon>Methanococci</taxon>
        <taxon>Methanococcales</taxon>
        <taxon>Methanococcaceae</taxon>
        <taxon>Methanococcus</taxon>
    </lineage>
</organism>
<dbReference type="HOGENOM" id="CLU_045011_8_3_2"/>
<evidence type="ECO:0000256" key="4">
    <source>
        <dbReference type="ARBA" id="ARBA00019531"/>
    </source>
</evidence>
<keyword evidence="7" id="KW-0460">Magnesium</keyword>
<sequence length="225" mass="25160">MIRGVLFDLDDTLYNSSTFASRARKEALRSMIDAGLDATEEDALKILNKIIEQKGSNYGGHFNDLVKAVTGSYDPKIITTGIITYHNVKFALLRPYSDTIKTLMDLRSIGLSLGILTDGITIKQWEKLIRLGIHPFFDEVITSEEYGLGKPNIEFFNYGLKKINLKAEEVVYVGDRADKDMVPAKSVGMTTVRILQGKYSEISDDVSDYAIKNISELSKIIKPLI</sequence>
<dbReference type="SFLD" id="SFLDS00003">
    <property type="entry name" value="Haloacid_Dehalogenase"/>
    <property type="match status" value="1"/>
</dbReference>
<dbReference type="GO" id="GO:0016791">
    <property type="term" value="F:phosphatase activity"/>
    <property type="evidence" value="ECO:0007669"/>
    <property type="project" value="TreeGrafter"/>
</dbReference>
<gene>
    <name evidence="8" type="ordered locus">MmarC6_1716</name>
</gene>
<dbReference type="PRINTS" id="PR00413">
    <property type="entry name" value="HADHALOGNASE"/>
</dbReference>
<evidence type="ECO:0000256" key="2">
    <source>
        <dbReference type="ARBA" id="ARBA00003513"/>
    </source>
</evidence>
<dbReference type="PhylomeDB" id="A9AB05"/>
<dbReference type="InterPro" id="IPR023214">
    <property type="entry name" value="HAD_sf"/>
</dbReference>
<evidence type="ECO:0000313" key="8">
    <source>
        <dbReference type="EMBL" id="ABX02528.1"/>
    </source>
</evidence>
<dbReference type="STRING" id="444158.MmarC6_1716"/>
<dbReference type="InterPro" id="IPR051400">
    <property type="entry name" value="HAD-like_hydrolase"/>
</dbReference>
<dbReference type="SUPFAM" id="SSF56784">
    <property type="entry name" value="HAD-like"/>
    <property type="match status" value="1"/>
</dbReference>
<keyword evidence="5" id="KW-0479">Metal-binding</keyword>
<dbReference type="NCBIfam" id="TIGR01549">
    <property type="entry name" value="HAD-SF-IA-v1"/>
    <property type="match status" value="1"/>
</dbReference>
<dbReference type="PANTHER" id="PTHR46470:SF2">
    <property type="entry name" value="GLYCERALDEHYDE 3-PHOSPHATE PHOSPHATASE"/>
    <property type="match status" value="1"/>
</dbReference>
<comment type="similarity">
    <text evidence="3">Belongs to the HAD-like hydrolase superfamily.</text>
</comment>
<dbReference type="PANTHER" id="PTHR46470">
    <property type="entry name" value="N-ACYLNEURAMINATE-9-PHOSPHATASE"/>
    <property type="match status" value="1"/>
</dbReference>
<dbReference type="SFLD" id="SFLDG01129">
    <property type="entry name" value="C1.5:_HAD__Beta-PGM__Phosphata"/>
    <property type="match status" value="1"/>
</dbReference>
<dbReference type="eggNOG" id="arCOG02291">
    <property type="taxonomic scope" value="Archaea"/>
</dbReference>
<dbReference type="EMBL" id="CP000867">
    <property type="protein sequence ID" value="ABX02528.1"/>
    <property type="molecule type" value="Genomic_DNA"/>
</dbReference>
<dbReference type="InterPro" id="IPR011950">
    <property type="entry name" value="HAD-SF_hydro_IA_CTE7"/>
</dbReference>
<keyword evidence="6 8" id="KW-0378">Hydrolase</keyword>
<proteinExistence type="inferred from homology"/>
<dbReference type="Gene3D" id="3.40.50.1000">
    <property type="entry name" value="HAD superfamily/HAD-like"/>
    <property type="match status" value="1"/>
</dbReference>
<dbReference type="Pfam" id="PF13419">
    <property type="entry name" value="HAD_2"/>
    <property type="match status" value="1"/>
</dbReference>
<dbReference type="GO" id="GO:0046872">
    <property type="term" value="F:metal ion binding"/>
    <property type="evidence" value="ECO:0007669"/>
    <property type="project" value="UniProtKB-KW"/>
</dbReference>
<dbReference type="InterPro" id="IPR006439">
    <property type="entry name" value="HAD-SF_hydro_IA"/>
</dbReference>
<dbReference type="OrthoDB" id="27736at2157"/>
<accession>A9AB05</accession>
<dbReference type="Gene3D" id="1.10.150.520">
    <property type="match status" value="1"/>
</dbReference>
<evidence type="ECO:0000256" key="6">
    <source>
        <dbReference type="ARBA" id="ARBA00022801"/>
    </source>
</evidence>
<dbReference type="InterPro" id="IPR036412">
    <property type="entry name" value="HAD-like_sf"/>
</dbReference>
<comment type="cofactor">
    <cofactor evidence="1">
        <name>Mg(2+)</name>
        <dbReference type="ChEBI" id="CHEBI:18420"/>
    </cofactor>
</comment>
<dbReference type="AlphaFoldDB" id="A9AB05"/>
<protein>
    <recommendedName>
        <fullName evidence="4">Glyceraldehyde 3-phosphate phosphatase</fullName>
    </recommendedName>
</protein>
<evidence type="ECO:0000256" key="3">
    <source>
        <dbReference type="ARBA" id="ARBA00007958"/>
    </source>
</evidence>
<evidence type="ECO:0000256" key="7">
    <source>
        <dbReference type="ARBA" id="ARBA00022842"/>
    </source>
</evidence>